<organism evidence="6 9">
    <name type="scientific">Candidatus Cryosericum hinesii</name>
    <dbReference type="NCBI Taxonomy" id="2290915"/>
    <lineage>
        <taxon>Bacteria</taxon>
        <taxon>Pseudomonadati</taxon>
        <taxon>Caldisericota/Cryosericota group</taxon>
        <taxon>Candidatus Cryosericota</taxon>
        <taxon>Candidatus Cryosericia</taxon>
        <taxon>Candidatus Cryosericales</taxon>
        <taxon>Candidatus Cryosericaceae</taxon>
        <taxon>Candidatus Cryosericum</taxon>
    </lineage>
</organism>
<dbReference type="InterPro" id="IPR016164">
    <property type="entry name" value="FAD-linked_Oxase-like_C"/>
</dbReference>
<evidence type="ECO:0000313" key="6">
    <source>
        <dbReference type="EMBL" id="RIE11389.1"/>
    </source>
</evidence>
<dbReference type="Proteomes" id="UP000265724">
    <property type="component" value="Unassembled WGS sequence"/>
</dbReference>
<dbReference type="EMBL" id="QXIW01000039">
    <property type="protein sequence ID" value="RIE11389.1"/>
    <property type="molecule type" value="Genomic_DNA"/>
</dbReference>
<accession>A0A398DCP8</accession>
<dbReference type="InterPro" id="IPR016171">
    <property type="entry name" value="Vanillyl_alc_oxidase_C-sub2"/>
</dbReference>
<dbReference type="GO" id="GO:0016491">
    <property type="term" value="F:oxidoreductase activity"/>
    <property type="evidence" value="ECO:0007669"/>
    <property type="project" value="UniProtKB-KW"/>
</dbReference>
<comment type="cofactor">
    <cofactor evidence="1">
        <name>FAD</name>
        <dbReference type="ChEBI" id="CHEBI:57692"/>
    </cofactor>
</comment>
<dbReference type="RefSeq" id="WP_119088310.1">
    <property type="nucleotide sequence ID" value="NZ_QXIV01000059.1"/>
</dbReference>
<keyword evidence="8" id="KW-1185">Reference proteome</keyword>
<keyword evidence="4" id="KW-0560">Oxidoreductase</keyword>
<reference evidence="8 9" key="1">
    <citation type="submission" date="2018-09" db="EMBL/GenBank/DDBJ databases">
        <title>Discovery and Ecogenomic Context for Candidatus Cryosericales, a Global Caldiserica Order Active in Thawing Permafrost.</title>
        <authorList>
            <person name="Martinez M.A."/>
            <person name="Woodcroft B.J."/>
            <person name="Ignacio Espinoza J.C."/>
            <person name="Zayed A."/>
            <person name="Singleton C.M."/>
            <person name="Boyd J."/>
            <person name="Li Y.-F."/>
            <person name="Purvine S."/>
            <person name="Maughan H."/>
            <person name="Hodgkins S.B."/>
            <person name="Anderson D."/>
            <person name="Sederholm M."/>
            <person name="Temperton B."/>
            <person name="Saleska S.R."/>
            <person name="Tyson G.W."/>
            <person name="Rich V.I."/>
        </authorList>
    </citation>
    <scope>NUCLEOTIDE SEQUENCE [LARGE SCALE GENOMIC DNA]</scope>
    <source>
        <strain evidence="7 8">SMC2</strain>
        <strain evidence="6 9">SMC3</strain>
    </source>
</reference>
<dbReference type="Pfam" id="PF01565">
    <property type="entry name" value="FAD_binding_4"/>
    <property type="match status" value="1"/>
</dbReference>
<sequence length="474" mass="51718">MEYKKVTPGISEELRKIFGDRNVLTEVEKMEPYASDEAGKQYAHMPDVVVKAENEEQIARLMELANREHIPVTPRGAGSGLAGAAVPLYGGIVLSVEKMNRILEIDEDNMVAVCEPGVVTNDLCKAVADKGLFYAGYPMSVEESYIGSNVATNAGGAKVIKYGSTRSHVLGLGCISPTGEKLVLGGKRRKETSGYSLLQLMIGSEGTLGIITNVIVNLIPPSNKTVDLLVPFANFDDAAKASSSIIRTTKVYPVTMEFMDIFSVRATTEYLNLPPLPAQDKAEAYLLFTLEGVDQDELDELAEKAGTACLEMGALDVFVASTRTESEKVWNIRISMPTALLEKWPHVLTGDVVVPRSETAEFMARTREIIKKYAKVQLEFHGHIGDGNIHSSLIDTGNRTDKEWIEFAEEAYGELCLLGSQLGGTVSGEHGIGLEKKSVLRQSLGEYPISLMRGIKKVFDPNDILNPGKIFDLK</sequence>
<dbReference type="PANTHER" id="PTHR42934">
    <property type="entry name" value="GLYCOLATE OXIDASE SUBUNIT GLCD"/>
    <property type="match status" value="1"/>
</dbReference>
<dbReference type="SUPFAM" id="SSF56176">
    <property type="entry name" value="FAD-binding/transporter-associated domain-like"/>
    <property type="match status" value="1"/>
</dbReference>
<dbReference type="InterPro" id="IPR004113">
    <property type="entry name" value="FAD-bd_oxidored_4_C"/>
</dbReference>
<dbReference type="InterPro" id="IPR006094">
    <property type="entry name" value="Oxid_FAD_bind_N"/>
</dbReference>
<dbReference type="Proteomes" id="UP000266042">
    <property type="component" value="Unassembled WGS sequence"/>
</dbReference>
<evidence type="ECO:0000256" key="3">
    <source>
        <dbReference type="ARBA" id="ARBA00022827"/>
    </source>
</evidence>
<keyword evidence="3" id="KW-0274">FAD</keyword>
<dbReference type="AlphaFoldDB" id="A0A398DCP8"/>
<dbReference type="GO" id="GO:0071949">
    <property type="term" value="F:FAD binding"/>
    <property type="evidence" value="ECO:0007669"/>
    <property type="project" value="InterPro"/>
</dbReference>
<dbReference type="InterPro" id="IPR051914">
    <property type="entry name" value="FAD-linked_OxidoTrans_Type4"/>
</dbReference>
<gene>
    <name evidence="7" type="ORF">SMC2_03125</name>
    <name evidence="6" type="ORF">SMC3_09225</name>
</gene>
<dbReference type="PROSITE" id="PS51387">
    <property type="entry name" value="FAD_PCMH"/>
    <property type="match status" value="1"/>
</dbReference>
<dbReference type="Gene3D" id="3.30.70.2740">
    <property type="match status" value="1"/>
</dbReference>
<evidence type="ECO:0000256" key="1">
    <source>
        <dbReference type="ARBA" id="ARBA00001974"/>
    </source>
</evidence>
<dbReference type="FunFam" id="1.10.45.10:FF:000001">
    <property type="entry name" value="D-lactate dehydrogenase mitochondrial"/>
    <property type="match status" value="1"/>
</dbReference>
<dbReference type="Gene3D" id="3.30.70.2190">
    <property type="match status" value="1"/>
</dbReference>
<name>A0A398DCP8_9BACT</name>
<dbReference type="PANTHER" id="PTHR42934:SF2">
    <property type="entry name" value="GLYCOLATE OXIDASE SUBUNIT GLCD"/>
    <property type="match status" value="1"/>
</dbReference>
<dbReference type="InterPro" id="IPR016166">
    <property type="entry name" value="FAD-bd_PCMH"/>
</dbReference>
<evidence type="ECO:0000256" key="2">
    <source>
        <dbReference type="ARBA" id="ARBA00022630"/>
    </source>
</evidence>
<dbReference type="Gene3D" id="3.30.465.10">
    <property type="match status" value="1"/>
</dbReference>
<dbReference type="InterPro" id="IPR016169">
    <property type="entry name" value="FAD-bd_PCMH_sub2"/>
</dbReference>
<evidence type="ECO:0000313" key="7">
    <source>
        <dbReference type="EMBL" id="RIE14351.1"/>
    </source>
</evidence>
<evidence type="ECO:0000256" key="4">
    <source>
        <dbReference type="ARBA" id="ARBA00023002"/>
    </source>
</evidence>
<dbReference type="Gene3D" id="3.30.43.10">
    <property type="entry name" value="Uridine Diphospho-n-acetylenolpyruvylglucosamine Reductase, domain 2"/>
    <property type="match status" value="1"/>
</dbReference>
<protein>
    <submittedName>
        <fullName evidence="6">FAD-binding oxidoreductase</fullName>
    </submittedName>
</protein>
<dbReference type="InterPro" id="IPR016167">
    <property type="entry name" value="FAD-bd_PCMH_sub1"/>
</dbReference>
<dbReference type="SUPFAM" id="SSF55103">
    <property type="entry name" value="FAD-linked oxidases, C-terminal domain"/>
    <property type="match status" value="1"/>
</dbReference>
<evidence type="ECO:0000259" key="5">
    <source>
        <dbReference type="PROSITE" id="PS51387"/>
    </source>
</evidence>
<dbReference type="InterPro" id="IPR036318">
    <property type="entry name" value="FAD-bd_PCMH-like_sf"/>
</dbReference>
<proteinExistence type="predicted"/>
<feature type="domain" description="FAD-binding PCMH-type" evidence="5">
    <location>
        <begin position="42"/>
        <end position="221"/>
    </location>
</feature>
<evidence type="ECO:0000313" key="8">
    <source>
        <dbReference type="Proteomes" id="UP000265724"/>
    </source>
</evidence>
<comment type="caution">
    <text evidence="6">The sequence shown here is derived from an EMBL/GenBank/DDBJ whole genome shotgun (WGS) entry which is preliminary data.</text>
</comment>
<evidence type="ECO:0000313" key="9">
    <source>
        <dbReference type="Proteomes" id="UP000266042"/>
    </source>
</evidence>
<dbReference type="Gene3D" id="1.10.45.10">
    <property type="entry name" value="Vanillyl-alcohol Oxidase, Chain A, domain 4"/>
    <property type="match status" value="1"/>
</dbReference>
<dbReference type="EMBL" id="QXIX01000030">
    <property type="protein sequence ID" value="RIE14351.1"/>
    <property type="molecule type" value="Genomic_DNA"/>
</dbReference>
<keyword evidence="2" id="KW-0285">Flavoprotein</keyword>
<dbReference type="Pfam" id="PF02913">
    <property type="entry name" value="FAD-oxidase_C"/>
    <property type="match status" value="1"/>
</dbReference>